<feature type="domain" description="4Fe-4S ferredoxin-type" evidence="2">
    <location>
        <begin position="872"/>
        <end position="903"/>
    </location>
</feature>
<dbReference type="Proteomes" id="UP000738431">
    <property type="component" value="Chromosome"/>
</dbReference>
<gene>
    <name evidence="3" type="ORF">K1X11_006130</name>
</gene>
<name>A0ABZ1CBB6_9BACT</name>
<accession>A0ABZ1CBB6</accession>
<dbReference type="PANTHER" id="PTHR42783:SF3">
    <property type="entry name" value="GLUTAMATE SYNTHASE [NADPH] SMALL CHAIN-RELATED"/>
    <property type="match status" value="1"/>
</dbReference>
<dbReference type="Pfam" id="PF12838">
    <property type="entry name" value="Fer4_7"/>
    <property type="match status" value="1"/>
</dbReference>
<dbReference type="SUPFAM" id="SSF54862">
    <property type="entry name" value="4Fe-4S ferredoxins"/>
    <property type="match status" value="1"/>
</dbReference>
<keyword evidence="4" id="KW-1185">Reference proteome</keyword>
<dbReference type="Gene3D" id="3.40.50.740">
    <property type="match status" value="1"/>
</dbReference>
<evidence type="ECO:0000313" key="4">
    <source>
        <dbReference type="Proteomes" id="UP000738431"/>
    </source>
</evidence>
<protein>
    <submittedName>
        <fullName evidence="3">TAT-variant-translocated molybdopterin oxidoreductase</fullName>
    </submittedName>
</protein>
<dbReference type="CDD" id="cd10551">
    <property type="entry name" value="PsrB"/>
    <property type="match status" value="1"/>
</dbReference>
<dbReference type="PANTHER" id="PTHR42783">
    <property type="entry name" value="GLUTAMATE SYNTHASE [NADPH] SMALL CHAIN"/>
    <property type="match status" value="1"/>
</dbReference>
<evidence type="ECO:0000259" key="2">
    <source>
        <dbReference type="PROSITE" id="PS51379"/>
    </source>
</evidence>
<dbReference type="InterPro" id="IPR030948">
    <property type="entry name" value="TAT_var_transloc_signal_dom"/>
</dbReference>
<dbReference type="CDD" id="cd02784">
    <property type="entry name" value="MopB_CT_PHLH"/>
    <property type="match status" value="1"/>
</dbReference>
<reference evidence="3 4" key="2">
    <citation type="submission" date="2023-12" db="EMBL/GenBank/DDBJ databases">
        <title>Description of an unclassified Opitutus bacterium of Verrucomicrobiota.</title>
        <authorList>
            <person name="Zhang D.-F."/>
        </authorList>
    </citation>
    <scope>NUCLEOTIDE SEQUENCE [LARGE SCALE GENOMIC DNA]</scope>
    <source>
        <strain evidence="3 4">WL0086</strain>
    </source>
</reference>
<dbReference type="Gene3D" id="3.30.70.20">
    <property type="match status" value="2"/>
</dbReference>
<evidence type="ECO:0000256" key="1">
    <source>
        <dbReference type="SAM" id="MobiDB-lite"/>
    </source>
</evidence>
<dbReference type="RefSeq" id="WP_221030855.1">
    <property type="nucleotide sequence ID" value="NZ_CP139781.1"/>
</dbReference>
<dbReference type="PROSITE" id="PS51379">
    <property type="entry name" value="4FE4S_FER_2"/>
    <property type="match status" value="2"/>
</dbReference>
<dbReference type="InterPro" id="IPR017896">
    <property type="entry name" value="4Fe4S_Fe-S-bd"/>
</dbReference>
<dbReference type="NCBIfam" id="TIGR04519">
    <property type="entry name" value="MoCo_extend_TAT"/>
    <property type="match status" value="1"/>
</dbReference>
<feature type="region of interest" description="Disordered" evidence="1">
    <location>
        <begin position="1081"/>
        <end position="1127"/>
    </location>
</feature>
<evidence type="ECO:0000313" key="3">
    <source>
        <dbReference type="EMBL" id="WRQ88977.1"/>
    </source>
</evidence>
<dbReference type="EMBL" id="CP139781">
    <property type="protein sequence ID" value="WRQ88977.1"/>
    <property type="molecule type" value="Genomic_DNA"/>
</dbReference>
<proteinExistence type="predicted"/>
<dbReference type="SUPFAM" id="SSF53706">
    <property type="entry name" value="Formate dehydrogenase/DMSO reductase, domains 1-3"/>
    <property type="match status" value="1"/>
</dbReference>
<feature type="domain" description="4Fe-4S ferredoxin-type" evidence="2">
    <location>
        <begin position="802"/>
        <end position="832"/>
    </location>
</feature>
<organism evidence="3 4">
    <name type="scientific">Actomonas aquatica</name>
    <dbReference type="NCBI Taxonomy" id="2866162"/>
    <lineage>
        <taxon>Bacteria</taxon>
        <taxon>Pseudomonadati</taxon>
        <taxon>Verrucomicrobiota</taxon>
        <taxon>Opitutia</taxon>
        <taxon>Opitutales</taxon>
        <taxon>Opitutaceae</taxon>
        <taxon>Actomonas</taxon>
    </lineage>
</organism>
<reference evidence="3 4" key="1">
    <citation type="submission" date="2021-08" db="EMBL/GenBank/DDBJ databases">
        <authorList>
            <person name="Zhang D."/>
            <person name="Zhang A."/>
            <person name="Wang L."/>
        </authorList>
    </citation>
    <scope>NUCLEOTIDE SEQUENCE [LARGE SCALE GENOMIC DNA]</scope>
    <source>
        <strain evidence="3 4">WL0086</strain>
    </source>
</reference>
<sequence>MKRKVNHPEPSARELSGPRYWRSLDELVETPGFQDKLAREFPEGASNLNGVDRRSFFKLMAASFALGGMGLATGCRRPEANILPYGKSVENVIPGVPQYFATAFPLRGAALPLLAETHQGRPTKLEGNPSYAPYGGASSLVSQGSVLDLYDPDRATTHTTGGRASTAVAMRDKLAAIHTAAASSGGAGLAILAETSSSPSRARLVRSLKQKLPNAIWAEYDAVIDTPPAAAARAAFGQNVKPLYRFAKAKRIVSIDSDFFHAESGALGYARDFAKGRKVLKANDPMNRLYAVESMFTLTGSMADHRLRLASSHMLAFAAALLQQLSGRSELTSLAQGLDFKNKDAWIEACAADLAAHKGECLVVAGAHQSPQVHALVYAINTFLGNVGHTIDFVSVPQNDAASLADLAAAAKAGQVSTLVVLGGNPAYNAPADLDFAGIAGAVGDVVRYGYYVDETSALAGTHIAATHFLESWGDARTADGTIVPIQPMILPLFDGLTELEVVARLAGEENADPYAIVFETVTGIAGGNAEEAFRKFLHDGLLAGSAYKSASVRYDQSGAGSLFTASASSAALSKDNLEVRFAIDHKLDDGRFANNGWLQECPDPITKISWDNAILVSPRLGKELGIEPDGVALQVARKELADYPQGKEAAFIGEVTVNGVTVRGPLHIQPGLSNWTIVLPLGYGRTASGRVGQGTGHNYFPARTSGSMAFATGASIKVLDERYLLANTQEHWSMEGRDIVREANKSEFDHTPNFVDTFGIESHAPANLGKDKDQPLSVVAAETPRGNSLYETPNFEGVHQWGMSIDLNTCMGCNACVVACQAENNIPIVGKDQVLRGREMHWIRLDRYYSDGNIDAAAFGGEGNKQIPEDPQASIMPVGCMQCELAPCETVCPVNATVHDDEGLNTMAYNRCIGTRYCANNCPYKVRRFNFFDWNDRSLDQLYMGPAGDKGMPELVKMVKNPDVTVRMRGVMEKCTYCVQRIQQAKIAQKAKARDTDNVVIPDGTIKVACQQVCPVDAIEFGNIKDPESAVSKAKKREQDYALLGYLNIRPRTTYLGKLRNPNPKMPDYNELPLSRVEYNTKNHPAHGDDSGHGGGHHDQEEAGHHEPTDGHTSIMKNALRTGGLS</sequence>
<feature type="compositionally biased region" description="Basic and acidic residues" evidence="1">
    <location>
        <begin position="1087"/>
        <end position="1111"/>
    </location>
</feature>